<evidence type="ECO:0000256" key="2">
    <source>
        <dbReference type="ARBA" id="ARBA00005982"/>
    </source>
</evidence>
<protein>
    <submittedName>
        <fullName evidence="8">Uncharacterized protein</fullName>
    </submittedName>
</protein>
<dbReference type="GO" id="GO:0016020">
    <property type="term" value="C:membrane"/>
    <property type="evidence" value="ECO:0007669"/>
    <property type="project" value="UniProtKB-SubCell"/>
</dbReference>
<evidence type="ECO:0000256" key="7">
    <source>
        <dbReference type="SAM" id="Phobius"/>
    </source>
</evidence>
<feature type="transmembrane region" description="Helical" evidence="7">
    <location>
        <begin position="543"/>
        <end position="565"/>
    </location>
</feature>
<evidence type="ECO:0000256" key="3">
    <source>
        <dbReference type="ARBA" id="ARBA00022692"/>
    </source>
</evidence>
<dbReference type="GO" id="GO:0015833">
    <property type="term" value="P:peptide transport"/>
    <property type="evidence" value="ECO:0007669"/>
    <property type="project" value="UniProtKB-KW"/>
</dbReference>
<keyword evidence="9" id="KW-1185">Reference proteome</keyword>
<keyword evidence="6 7" id="KW-0472">Membrane</keyword>
<comment type="similarity">
    <text evidence="2">Belongs to the major facilitator superfamily. Proton-dependent oligopeptide transporter (POT/PTR) (TC 2.A.17) family.</text>
</comment>
<dbReference type="EMBL" id="CAJFDH010000003">
    <property type="protein sequence ID" value="CAD5216140.1"/>
    <property type="molecule type" value="Genomic_DNA"/>
</dbReference>
<comment type="caution">
    <text evidence="8">The sequence shown here is derived from an EMBL/GenBank/DDBJ whole genome shotgun (WGS) entry which is preliminary data.</text>
</comment>
<dbReference type="Pfam" id="PF00854">
    <property type="entry name" value="PTR2"/>
    <property type="match status" value="2"/>
</dbReference>
<dbReference type="OrthoDB" id="205993at2759"/>
<comment type="subcellular location">
    <subcellularLocation>
        <location evidence="1">Membrane</location>
        <topology evidence="1">Multi-pass membrane protein</topology>
    </subcellularLocation>
</comment>
<keyword evidence="4" id="KW-0653">Protein transport</keyword>
<accession>A0A811KK60</accession>
<evidence type="ECO:0000313" key="8">
    <source>
        <dbReference type="EMBL" id="CAD5216140.1"/>
    </source>
</evidence>
<organism evidence="8 9">
    <name type="scientific">Bursaphelenchus okinawaensis</name>
    <dbReference type="NCBI Taxonomy" id="465554"/>
    <lineage>
        <taxon>Eukaryota</taxon>
        <taxon>Metazoa</taxon>
        <taxon>Ecdysozoa</taxon>
        <taxon>Nematoda</taxon>
        <taxon>Chromadorea</taxon>
        <taxon>Rhabditida</taxon>
        <taxon>Tylenchina</taxon>
        <taxon>Tylenchomorpha</taxon>
        <taxon>Aphelenchoidea</taxon>
        <taxon>Aphelenchoididae</taxon>
        <taxon>Bursaphelenchus</taxon>
    </lineage>
</organism>
<feature type="transmembrane region" description="Helical" evidence="7">
    <location>
        <begin position="511"/>
        <end position="531"/>
    </location>
</feature>
<keyword evidence="3 7" id="KW-0812">Transmembrane</keyword>
<keyword evidence="4" id="KW-0813">Transport</keyword>
<sequence>MPCMGQDSCYPMAFGVPAALMVVATLVFLSGSFWYKKRPVTSNVLADVGKVVIKALIGRFRSNSKKDHWLEYSLYNHYCTSSQECLKLKRKTKNTTACAQAKFVDDVKTLVRVVVMFLPLPVFWSLYDQQGSVWMVQSLQMDCHLWGETLLLPDQMQTLNAVLILVFIPIFTAVIYPLAGLCFKVTPLRKISMGGMIAALAFVVSGLVQLEVNKSLAPLPDKGHTYLSVINAHPHCVYKVTPEGYNTTEFRELSSLDYVNGTNELYHVKQGKLKVTFDTPGTECNAIVPKESTFDITGDYGYIHIGAYGVFYSETSGDKPVSGNGGHGISVVLASSNGTYTEGVALCRVPDSDPSKIKAGEECDPSSPENFYYFVQEEYDDVTDLQGLYNYTTSSGVDRLQATVFKTKEVKPGMWRLHYITGNPRKSKEGIKWNYANYEYTQTQQGAVYVITLSGALSQPSYTVYQSVPHNDVSILWQVPQIAIITAAEILVSITGLEFSYNEAAPSMKSVVGALFLLTTATGDLLIVVITKLSPSTNAAINFFFFAALMVAVMLVFILLAIFYYEYAKFSEIDDDEHLIANDDSDEEDEEDKSLGYKSNVPTTIGAEKLSALDDDAWQIRL</sequence>
<dbReference type="Proteomes" id="UP000614601">
    <property type="component" value="Unassembled WGS sequence"/>
</dbReference>
<keyword evidence="4" id="KW-0571">Peptide transport</keyword>
<feature type="transmembrane region" description="Helical" evidence="7">
    <location>
        <begin position="12"/>
        <end position="35"/>
    </location>
</feature>
<proteinExistence type="inferred from homology"/>
<dbReference type="AlphaFoldDB" id="A0A811KK60"/>
<evidence type="ECO:0000256" key="6">
    <source>
        <dbReference type="ARBA" id="ARBA00023136"/>
    </source>
</evidence>
<feature type="transmembrane region" description="Helical" evidence="7">
    <location>
        <begin position="109"/>
        <end position="127"/>
    </location>
</feature>
<gene>
    <name evidence="8" type="ORF">BOKJ2_LOCUS6444</name>
</gene>
<dbReference type="GO" id="GO:0022857">
    <property type="term" value="F:transmembrane transporter activity"/>
    <property type="evidence" value="ECO:0007669"/>
    <property type="project" value="InterPro"/>
</dbReference>
<evidence type="ECO:0000256" key="5">
    <source>
        <dbReference type="ARBA" id="ARBA00022989"/>
    </source>
</evidence>
<dbReference type="EMBL" id="CAJFCW020000003">
    <property type="protein sequence ID" value="CAG9105357.1"/>
    <property type="molecule type" value="Genomic_DNA"/>
</dbReference>
<dbReference type="PANTHER" id="PTHR11654">
    <property type="entry name" value="OLIGOPEPTIDE TRANSPORTER-RELATED"/>
    <property type="match status" value="1"/>
</dbReference>
<dbReference type="Proteomes" id="UP000783686">
    <property type="component" value="Unassembled WGS sequence"/>
</dbReference>
<dbReference type="InterPro" id="IPR036259">
    <property type="entry name" value="MFS_trans_sf"/>
</dbReference>
<evidence type="ECO:0000256" key="4">
    <source>
        <dbReference type="ARBA" id="ARBA00022856"/>
    </source>
</evidence>
<evidence type="ECO:0000256" key="1">
    <source>
        <dbReference type="ARBA" id="ARBA00004141"/>
    </source>
</evidence>
<dbReference type="Gene3D" id="1.20.1250.20">
    <property type="entry name" value="MFS general substrate transporter like domains"/>
    <property type="match status" value="2"/>
</dbReference>
<evidence type="ECO:0000313" key="9">
    <source>
        <dbReference type="Proteomes" id="UP000614601"/>
    </source>
</evidence>
<keyword evidence="5 7" id="KW-1133">Transmembrane helix</keyword>
<feature type="transmembrane region" description="Helical" evidence="7">
    <location>
        <begin position="159"/>
        <end position="179"/>
    </location>
</feature>
<name>A0A811KK60_9BILA</name>
<reference evidence="8" key="1">
    <citation type="submission" date="2020-09" db="EMBL/GenBank/DDBJ databases">
        <authorList>
            <person name="Kikuchi T."/>
        </authorList>
    </citation>
    <scope>NUCLEOTIDE SEQUENCE</scope>
    <source>
        <strain evidence="8">SH1</strain>
    </source>
</reference>
<dbReference type="InterPro" id="IPR000109">
    <property type="entry name" value="POT_fam"/>
</dbReference>